<dbReference type="InterPro" id="IPR029055">
    <property type="entry name" value="Ntn_hydrolases_N"/>
</dbReference>
<protein>
    <submittedName>
        <fullName evidence="5">Penicillin acylase</fullName>
        <ecNumber evidence="5">3.5.1.11</ecNumber>
    </submittedName>
</protein>
<reference evidence="5 6" key="1">
    <citation type="submission" date="2017-03" db="EMBL/GenBank/DDBJ databases">
        <authorList>
            <person name="Afonso C.L."/>
            <person name="Miller P.J."/>
            <person name="Scott M.A."/>
            <person name="Spackman E."/>
            <person name="Goraichik I."/>
            <person name="Dimitrov K.M."/>
            <person name="Suarez D.L."/>
            <person name="Swayne D.E."/>
        </authorList>
    </citation>
    <scope>NUCLEOTIDE SEQUENCE [LARGE SCALE GENOMIC DNA]</scope>
    <source>
        <strain evidence="5 6">CECT 7450</strain>
    </source>
</reference>
<feature type="domain" description="Choloylglycine hydrolase/NAAA C-terminal" evidence="4">
    <location>
        <begin position="27"/>
        <end position="311"/>
    </location>
</feature>
<evidence type="ECO:0000256" key="2">
    <source>
        <dbReference type="ARBA" id="ARBA00022801"/>
    </source>
</evidence>
<comment type="similarity">
    <text evidence="1">Belongs to the peptidase C59 family.</text>
</comment>
<gene>
    <name evidence="5" type="ORF">ROA7450_02651</name>
</gene>
<dbReference type="EMBL" id="FWFX01000008">
    <property type="protein sequence ID" value="SLN52613.1"/>
    <property type="molecule type" value="Genomic_DNA"/>
</dbReference>
<evidence type="ECO:0000256" key="1">
    <source>
        <dbReference type="ARBA" id="ARBA00006625"/>
    </source>
</evidence>
<evidence type="ECO:0000259" key="4">
    <source>
        <dbReference type="Pfam" id="PF02275"/>
    </source>
</evidence>
<keyword evidence="6" id="KW-1185">Reference proteome</keyword>
<feature type="signal peptide" evidence="3">
    <location>
        <begin position="1"/>
        <end position="26"/>
    </location>
</feature>
<dbReference type="OrthoDB" id="1265391at2"/>
<dbReference type="Proteomes" id="UP000193061">
    <property type="component" value="Unassembled WGS sequence"/>
</dbReference>
<dbReference type="RefSeq" id="WP_143534447.1">
    <property type="nucleotide sequence ID" value="NZ_FWFX01000008.1"/>
</dbReference>
<dbReference type="Gene3D" id="3.60.60.10">
    <property type="entry name" value="Penicillin V Acylase, Chain A"/>
    <property type="match status" value="1"/>
</dbReference>
<keyword evidence="3" id="KW-0732">Signal</keyword>
<dbReference type="InterPro" id="IPR029132">
    <property type="entry name" value="CBAH/NAAA_C"/>
</dbReference>
<dbReference type="PROSITE" id="PS51257">
    <property type="entry name" value="PROKAR_LIPOPROTEIN"/>
    <property type="match status" value="1"/>
</dbReference>
<keyword evidence="2 5" id="KW-0378">Hydrolase</keyword>
<dbReference type="GO" id="GO:0008953">
    <property type="term" value="F:penicillin amidase activity"/>
    <property type="evidence" value="ECO:0007669"/>
    <property type="project" value="UniProtKB-EC"/>
</dbReference>
<evidence type="ECO:0000313" key="5">
    <source>
        <dbReference type="EMBL" id="SLN52613.1"/>
    </source>
</evidence>
<feature type="chain" id="PRO_5011987516" evidence="3">
    <location>
        <begin position="27"/>
        <end position="347"/>
    </location>
</feature>
<sequence>MKTKIEPFVLLVGVCTALSIVSSAQACTRFVYKSGSDTYFTGRSLDWFEDVDSDFWVFPRGMERDGGLGDGSIEWVSQYGSVILSGYDIGSVDGMNEVGLVANLLYLSESDYGEAEGKAILSVGAWAQFALDNYATVAEAVEGLSSEPFALIAPPLPDGNAAGLHLSLSDATGDSAIFEYLDGELVVHHGPEFTVMTNSPPFDEQLALTAYWEQVGGLSMLPGTNRAADRFIRASFYLGAVPEFEDVRMATSAAFSIIRNASVPLGIADPDAPNIATTVWRTVMDHENKLYYFESAISPNVYWVDLNALDFSAIDAPLKLELRDHPILTGDVSDQFVPAEPFKWLAP</sequence>
<dbReference type="PANTHER" id="PTHR35527:SF2">
    <property type="entry name" value="HYDROLASE"/>
    <property type="match status" value="1"/>
</dbReference>
<dbReference type="InterPro" id="IPR052193">
    <property type="entry name" value="Peptidase_C59"/>
</dbReference>
<dbReference type="Pfam" id="PF02275">
    <property type="entry name" value="CBAH"/>
    <property type="match status" value="1"/>
</dbReference>
<organism evidence="5 6">
    <name type="scientific">Roseovarius albus</name>
    <dbReference type="NCBI Taxonomy" id="1247867"/>
    <lineage>
        <taxon>Bacteria</taxon>
        <taxon>Pseudomonadati</taxon>
        <taxon>Pseudomonadota</taxon>
        <taxon>Alphaproteobacteria</taxon>
        <taxon>Rhodobacterales</taxon>
        <taxon>Roseobacteraceae</taxon>
        <taxon>Roseovarius</taxon>
    </lineage>
</organism>
<dbReference type="CDD" id="cd01902">
    <property type="entry name" value="Ntn_CGH"/>
    <property type="match status" value="1"/>
</dbReference>
<dbReference type="PANTHER" id="PTHR35527">
    <property type="entry name" value="CHOLOYLGLYCINE HYDROLASE"/>
    <property type="match status" value="1"/>
</dbReference>
<dbReference type="EC" id="3.5.1.11" evidence="5"/>
<evidence type="ECO:0000256" key="3">
    <source>
        <dbReference type="SAM" id="SignalP"/>
    </source>
</evidence>
<name>A0A1X6ZIC9_9RHOB</name>
<dbReference type="SUPFAM" id="SSF56235">
    <property type="entry name" value="N-terminal nucleophile aminohydrolases (Ntn hydrolases)"/>
    <property type="match status" value="1"/>
</dbReference>
<accession>A0A1X6ZIC9</accession>
<dbReference type="AlphaFoldDB" id="A0A1X6ZIC9"/>
<proteinExistence type="inferred from homology"/>
<evidence type="ECO:0000313" key="6">
    <source>
        <dbReference type="Proteomes" id="UP000193061"/>
    </source>
</evidence>